<reference evidence="2 3" key="1">
    <citation type="journal article" date="2019" name="Front. Microbiol.">
        <title>Genomes of Neutrophilic Sulfur-Oxidizing Chemolithoautotrophs Representing 9 Proteobacterial Species From 8 Genera.</title>
        <authorList>
            <person name="Watanabe T."/>
            <person name="Kojima H."/>
            <person name="Umezawa K."/>
            <person name="Hori C."/>
            <person name="Takasuka T.E."/>
            <person name="Kato Y."/>
            <person name="Fukui M."/>
        </authorList>
    </citation>
    <scope>NUCLEOTIDE SEQUENCE [LARGE SCALE GENOMIC DNA]</scope>
    <source>
        <strain evidence="2 3">TTN</strain>
    </source>
</reference>
<evidence type="ECO:0000313" key="2">
    <source>
        <dbReference type="EMBL" id="GBL44428.1"/>
    </source>
</evidence>
<sequence>MGVTDSVTGKEEKIKTLERGNSRFEEFWSAYPKKAGKKKTQEIWKSKKLDSLADSILAGLSEYKTVCKPGFIRDPERFLRDERWNDDYGTGSPGAGNPFEGAI</sequence>
<gene>
    <name evidence="2" type="ORF">SFMTTN_0224</name>
</gene>
<dbReference type="EMBL" id="BGOW01000001">
    <property type="protein sequence ID" value="GBL44428.1"/>
    <property type="molecule type" value="Genomic_DNA"/>
</dbReference>
<dbReference type="AlphaFoldDB" id="A0A401J9U4"/>
<accession>A0A401J9U4</accession>
<comment type="caution">
    <text evidence="2">The sequence shown here is derived from an EMBL/GenBank/DDBJ whole genome shotgun (WGS) entry which is preliminary data.</text>
</comment>
<feature type="region of interest" description="Disordered" evidence="1">
    <location>
        <begin position="83"/>
        <end position="103"/>
    </location>
</feature>
<keyword evidence="3" id="KW-1185">Reference proteome</keyword>
<proteinExistence type="predicted"/>
<name>A0A401J9U4_9PROT</name>
<protein>
    <submittedName>
        <fullName evidence="2">Uncharacterized protein</fullName>
    </submittedName>
</protein>
<evidence type="ECO:0000313" key="3">
    <source>
        <dbReference type="Proteomes" id="UP000286806"/>
    </source>
</evidence>
<dbReference type="Proteomes" id="UP000286806">
    <property type="component" value="Unassembled WGS sequence"/>
</dbReference>
<organism evidence="2 3">
    <name type="scientific">Sulfuriferula multivorans</name>
    <dbReference type="NCBI Taxonomy" id="1559896"/>
    <lineage>
        <taxon>Bacteria</taxon>
        <taxon>Pseudomonadati</taxon>
        <taxon>Pseudomonadota</taxon>
        <taxon>Betaproteobacteria</taxon>
        <taxon>Nitrosomonadales</taxon>
        <taxon>Sulfuricellaceae</taxon>
        <taxon>Sulfuriferula</taxon>
    </lineage>
</organism>
<evidence type="ECO:0000256" key="1">
    <source>
        <dbReference type="SAM" id="MobiDB-lite"/>
    </source>
</evidence>